<dbReference type="GeneTree" id="ENSGT00990000206666"/>
<organism evidence="2 3">
    <name type="scientific">Oryctolagus cuniculus</name>
    <name type="common">Rabbit</name>
    <dbReference type="NCBI Taxonomy" id="9986"/>
    <lineage>
        <taxon>Eukaryota</taxon>
        <taxon>Metazoa</taxon>
        <taxon>Chordata</taxon>
        <taxon>Craniata</taxon>
        <taxon>Vertebrata</taxon>
        <taxon>Euteleostomi</taxon>
        <taxon>Mammalia</taxon>
        <taxon>Eutheria</taxon>
        <taxon>Euarchontoglires</taxon>
        <taxon>Glires</taxon>
        <taxon>Lagomorpha</taxon>
        <taxon>Leporidae</taxon>
        <taxon>Oryctolagus</taxon>
    </lineage>
</organism>
<dbReference type="Ensembl" id="ENSOCUT00000042372.1">
    <property type="protein sequence ID" value="ENSOCUP00000027602.1"/>
    <property type="gene ID" value="ENSOCUG00000035594.1"/>
</dbReference>
<accession>A0A5F9C1X4</accession>
<dbReference type="AlphaFoldDB" id="A0A5F9C1X4"/>
<proteinExistence type="predicted"/>
<sequence length="79" mass="8566">MLENYRNLVSLGLAVFIPDMKSHLENGKGPWAVLREISRGPYPGKAVEDGPSPWAAAPVWETQKKLLAAGIGSVQLQPL</sequence>
<evidence type="ECO:0000313" key="3">
    <source>
        <dbReference type="Proteomes" id="UP000001811"/>
    </source>
</evidence>
<evidence type="ECO:0000313" key="2">
    <source>
        <dbReference type="Ensembl" id="ENSOCUP00000027602.1"/>
    </source>
</evidence>
<dbReference type="InterPro" id="IPR001909">
    <property type="entry name" value="KRAB"/>
</dbReference>
<dbReference type="GO" id="GO:0006355">
    <property type="term" value="P:regulation of DNA-templated transcription"/>
    <property type="evidence" value="ECO:0007669"/>
    <property type="project" value="InterPro"/>
</dbReference>
<name>A0A5F9C1X4_RABIT</name>
<reference evidence="2" key="3">
    <citation type="submission" date="2025-09" db="UniProtKB">
        <authorList>
            <consortium name="Ensembl"/>
        </authorList>
    </citation>
    <scope>IDENTIFICATION</scope>
    <source>
        <strain evidence="2">Thorbecke</strain>
    </source>
</reference>
<dbReference type="InterPro" id="IPR036051">
    <property type="entry name" value="KRAB_dom_sf"/>
</dbReference>
<reference evidence="2 3" key="1">
    <citation type="journal article" date="2011" name="Nature">
        <title>A high-resolution map of human evolutionary constraint using 29 mammals.</title>
        <authorList>
            <person name="Lindblad-Toh K."/>
            <person name="Garber M."/>
            <person name="Zuk O."/>
            <person name="Lin M.F."/>
            <person name="Parker B.J."/>
            <person name="Washietl S."/>
            <person name="Kheradpour P."/>
            <person name="Ernst J."/>
            <person name="Jordan G."/>
            <person name="Mauceli E."/>
            <person name="Ward L.D."/>
            <person name="Lowe C.B."/>
            <person name="Holloway A.K."/>
            <person name="Clamp M."/>
            <person name="Gnerre S."/>
            <person name="Alfoldi J."/>
            <person name="Beal K."/>
            <person name="Chang J."/>
            <person name="Clawson H."/>
            <person name="Cuff J."/>
            <person name="Di Palma F."/>
            <person name="Fitzgerald S."/>
            <person name="Flicek P."/>
            <person name="Guttman M."/>
            <person name="Hubisz M.J."/>
            <person name="Jaffe D.B."/>
            <person name="Jungreis I."/>
            <person name="Kent W.J."/>
            <person name="Kostka D."/>
            <person name="Lara M."/>
            <person name="Martins A.L."/>
            <person name="Massingham T."/>
            <person name="Moltke I."/>
            <person name="Raney B.J."/>
            <person name="Rasmussen M.D."/>
            <person name="Robinson J."/>
            <person name="Stark A."/>
            <person name="Vilella A.J."/>
            <person name="Wen J."/>
            <person name="Xie X."/>
            <person name="Zody M.C."/>
            <person name="Baldwin J."/>
            <person name="Bloom T."/>
            <person name="Chin C.W."/>
            <person name="Heiman D."/>
            <person name="Nicol R."/>
            <person name="Nusbaum C."/>
            <person name="Young S."/>
            <person name="Wilkinson J."/>
            <person name="Worley K.C."/>
            <person name="Kovar C.L."/>
            <person name="Muzny D.M."/>
            <person name="Gibbs R.A."/>
            <person name="Cree A."/>
            <person name="Dihn H.H."/>
            <person name="Fowler G."/>
            <person name="Jhangiani S."/>
            <person name="Joshi V."/>
            <person name="Lee S."/>
            <person name="Lewis L.R."/>
            <person name="Nazareth L.V."/>
            <person name="Okwuonu G."/>
            <person name="Santibanez J."/>
            <person name="Warren W.C."/>
            <person name="Mardis E.R."/>
            <person name="Weinstock G.M."/>
            <person name="Wilson R.K."/>
            <person name="Delehaunty K."/>
            <person name="Dooling D."/>
            <person name="Fronik C."/>
            <person name="Fulton L."/>
            <person name="Fulton B."/>
            <person name="Graves T."/>
            <person name="Minx P."/>
            <person name="Sodergren E."/>
            <person name="Birney E."/>
            <person name="Margulies E.H."/>
            <person name="Herrero J."/>
            <person name="Green E.D."/>
            <person name="Haussler D."/>
            <person name="Siepel A."/>
            <person name="Goldman N."/>
            <person name="Pollard K.S."/>
            <person name="Pedersen J.S."/>
            <person name="Lander E.S."/>
            <person name="Kellis M."/>
        </authorList>
    </citation>
    <scope>NUCLEOTIDE SEQUENCE [LARGE SCALE GENOMIC DNA]</scope>
    <source>
        <strain evidence="2 3">Thorbecke inbred</strain>
    </source>
</reference>
<dbReference type="InParanoid" id="A0A5F9C1X4"/>
<feature type="domain" description="KRAB" evidence="1">
    <location>
        <begin position="1"/>
        <end position="43"/>
    </location>
</feature>
<protein>
    <recommendedName>
        <fullName evidence="1">KRAB domain-containing protein</fullName>
    </recommendedName>
</protein>
<dbReference type="PROSITE" id="PS50805">
    <property type="entry name" value="KRAB"/>
    <property type="match status" value="1"/>
</dbReference>
<dbReference type="SUPFAM" id="SSF109640">
    <property type="entry name" value="KRAB domain (Kruppel-associated box)"/>
    <property type="match status" value="1"/>
</dbReference>
<dbReference type="Bgee" id="ENSOCUG00000035594">
    <property type="expression patterns" value="Expressed in uterus and 4 other cell types or tissues"/>
</dbReference>
<reference evidence="2" key="2">
    <citation type="submission" date="2025-08" db="UniProtKB">
        <authorList>
            <consortium name="Ensembl"/>
        </authorList>
    </citation>
    <scope>IDENTIFICATION</scope>
    <source>
        <strain evidence="2">Thorbecke</strain>
    </source>
</reference>
<evidence type="ECO:0000259" key="1">
    <source>
        <dbReference type="PROSITE" id="PS50805"/>
    </source>
</evidence>
<dbReference type="Proteomes" id="UP000001811">
    <property type="component" value="Chromosome 7"/>
</dbReference>
<dbReference type="EMBL" id="AAGW02038648">
    <property type="status" value="NOT_ANNOTATED_CDS"/>
    <property type="molecule type" value="Genomic_DNA"/>
</dbReference>
<keyword evidence="3" id="KW-1185">Reference proteome</keyword>